<organism evidence="1 2">
    <name type="scientific">Cuscuta campestris</name>
    <dbReference type="NCBI Taxonomy" id="132261"/>
    <lineage>
        <taxon>Eukaryota</taxon>
        <taxon>Viridiplantae</taxon>
        <taxon>Streptophyta</taxon>
        <taxon>Embryophyta</taxon>
        <taxon>Tracheophyta</taxon>
        <taxon>Spermatophyta</taxon>
        <taxon>Magnoliopsida</taxon>
        <taxon>eudicotyledons</taxon>
        <taxon>Gunneridae</taxon>
        <taxon>Pentapetalae</taxon>
        <taxon>asterids</taxon>
        <taxon>lamiids</taxon>
        <taxon>Solanales</taxon>
        <taxon>Convolvulaceae</taxon>
        <taxon>Cuscuteae</taxon>
        <taxon>Cuscuta</taxon>
        <taxon>Cuscuta subgen. Grammica</taxon>
        <taxon>Cuscuta sect. Cleistogrammica</taxon>
    </lineage>
</organism>
<keyword evidence="2" id="KW-1185">Reference proteome</keyword>
<reference evidence="1 2" key="1">
    <citation type="submission" date="2018-04" db="EMBL/GenBank/DDBJ databases">
        <authorList>
            <person name="Vogel A."/>
        </authorList>
    </citation>
    <scope>NUCLEOTIDE SEQUENCE [LARGE SCALE GENOMIC DNA]</scope>
</reference>
<proteinExistence type="predicted"/>
<dbReference type="AlphaFoldDB" id="A0A484LHP4"/>
<evidence type="ECO:0000313" key="1">
    <source>
        <dbReference type="EMBL" id="VFQ75847.1"/>
    </source>
</evidence>
<dbReference type="EMBL" id="OOIL02001452">
    <property type="protein sequence ID" value="VFQ75847.1"/>
    <property type="molecule type" value="Genomic_DNA"/>
</dbReference>
<dbReference type="Proteomes" id="UP000595140">
    <property type="component" value="Unassembled WGS sequence"/>
</dbReference>
<name>A0A484LHP4_9ASTE</name>
<accession>A0A484LHP4</accession>
<protein>
    <submittedName>
        <fullName evidence="1">Uncharacterized protein</fullName>
    </submittedName>
</protein>
<sequence length="124" mass="14111">MASSAMFSAISSASWPADWATALAAASPEFSLHYHPRKRRNSPITRLLKQYNDYHQGSLLVSPASIACLDFSLQKTKMQLGVQVLVTDPRELEKIRQRYLMHLPFKDVDLGMPVWGVFQKYTRV</sequence>
<evidence type="ECO:0000313" key="2">
    <source>
        <dbReference type="Proteomes" id="UP000595140"/>
    </source>
</evidence>
<gene>
    <name evidence="1" type="ORF">CCAM_LOCUS17623</name>
</gene>